<feature type="transmembrane region" description="Helical" evidence="7">
    <location>
        <begin position="170"/>
        <end position="196"/>
    </location>
</feature>
<evidence type="ECO:0000256" key="4">
    <source>
        <dbReference type="ARBA" id="ARBA00022692"/>
    </source>
</evidence>
<dbReference type="KEGG" id="rhy:RD110_20580"/>
<evidence type="ECO:0000313" key="9">
    <source>
        <dbReference type="EMBL" id="APW39315.1"/>
    </source>
</evidence>
<dbReference type="PIRSF" id="PIRSF006066">
    <property type="entry name" value="HI0050"/>
    <property type="match status" value="1"/>
</dbReference>
<feature type="transmembrane region" description="Helical" evidence="7">
    <location>
        <begin position="399"/>
        <end position="422"/>
    </location>
</feature>
<comment type="subunit">
    <text evidence="7">The complex comprises the extracytoplasmic solute receptor protein and the two transmembrane proteins.</text>
</comment>
<evidence type="ECO:0000256" key="6">
    <source>
        <dbReference type="ARBA" id="ARBA00023136"/>
    </source>
</evidence>
<proteinExistence type="inferred from homology"/>
<feature type="transmembrane region" description="Helical" evidence="7">
    <location>
        <begin position="137"/>
        <end position="164"/>
    </location>
</feature>
<feature type="transmembrane region" description="Helical" evidence="7">
    <location>
        <begin position="217"/>
        <end position="236"/>
    </location>
</feature>
<dbReference type="GO" id="GO:0022857">
    <property type="term" value="F:transmembrane transporter activity"/>
    <property type="evidence" value="ECO:0007669"/>
    <property type="project" value="UniProtKB-UniRule"/>
</dbReference>
<feature type="transmembrane region" description="Helical" evidence="7">
    <location>
        <begin position="242"/>
        <end position="261"/>
    </location>
</feature>
<dbReference type="InterPro" id="IPR004681">
    <property type="entry name" value="TRAP_DctM"/>
</dbReference>
<dbReference type="Pfam" id="PF06808">
    <property type="entry name" value="DctM"/>
    <property type="match status" value="1"/>
</dbReference>
<dbReference type="GO" id="GO:0005886">
    <property type="term" value="C:plasma membrane"/>
    <property type="evidence" value="ECO:0007669"/>
    <property type="project" value="UniProtKB-SubCell"/>
</dbReference>
<comment type="function">
    <text evidence="7">Part of the tripartite ATP-independent periplasmic (TRAP) transport system.</text>
</comment>
<dbReference type="STRING" id="1842727.RD110_20580"/>
<feature type="transmembrane region" description="Helical" evidence="7">
    <location>
        <begin position="360"/>
        <end position="387"/>
    </location>
</feature>
<feature type="domain" description="TRAP C4-dicarboxylate transport system permease DctM subunit" evidence="8">
    <location>
        <begin position="8"/>
        <end position="417"/>
    </location>
</feature>
<keyword evidence="10" id="KW-1185">Reference proteome</keyword>
<dbReference type="RefSeq" id="WP_076201606.1">
    <property type="nucleotide sequence ID" value="NZ_CP019236.1"/>
</dbReference>
<organism evidence="9 10">
    <name type="scientific">Rhodoferax koreensis</name>
    <dbReference type="NCBI Taxonomy" id="1842727"/>
    <lineage>
        <taxon>Bacteria</taxon>
        <taxon>Pseudomonadati</taxon>
        <taxon>Pseudomonadota</taxon>
        <taxon>Betaproteobacteria</taxon>
        <taxon>Burkholderiales</taxon>
        <taxon>Comamonadaceae</taxon>
        <taxon>Rhodoferax</taxon>
    </lineage>
</organism>
<keyword evidence="6 7" id="KW-0472">Membrane</keyword>
<keyword evidence="3 7" id="KW-0997">Cell inner membrane</keyword>
<comment type="similarity">
    <text evidence="7">Belongs to the TRAP transporter large permease family.</text>
</comment>
<keyword evidence="2" id="KW-1003">Cell membrane</keyword>
<keyword evidence="4 7" id="KW-0812">Transmembrane</keyword>
<dbReference type="EMBL" id="CP019236">
    <property type="protein sequence ID" value="APW39315.1"/>
    <property type="molecule type" value="Genomic_DNA"/>
</dbReference>
<gene>
    <name evidence="9" type="ORF">RD110_20580</name>
</gene>
<feature type="transmembrane region" description="Helical" evidence="7">
    <location>
        <begin position="314"/>
        <end position="332"/>
    </location>
</feature>
<dbReference type="PANTHER" id="PTHR33362">
    <property type="entry name" value="SIALIC ACID TRAP TRANSPORTER PERMEASE PROTEIN SIAT-RELATED"/>
    <property type="match status" value="1"/>
</dbReference>
<name>A0A1P8JZZ8_9BURK</name>
<comment type="subcellular location">
    <subcellularLocation>
        <location evidence="1 7">Cell inner membrane</location>
        <topology evidence="1 7">Multi-pass membrane protein</topology>
    </subcellularLocation>
</comment>
<evidence type="ECO:0000256" key="1">
    <source>
        <dbReference type="ARBA" id="ARBA00004429"/>
    </source>
</evidence>
<evidence type="ECO:0000259" key="8">
    <source>
        <dbReference type="Pfam" id="PF06808"/>
    </source>
</evidence>
<evidence type="ECO:0000256" key="2">
    <source>
        <dbReference type="ARBA" id="ARBA00022475"/>
    </source>
</evidence>
<evidence type="ECO:0000256" key="3">
    <source>
        <dbReference type="ARBA" id="ARBA00022519"/>
    </source>
</evidence>
<evidence type="ECO:0000256" key="7">
    <source>
        <dbReference type="RuleBase" id="RU369079"/>
    </source>
</evidence>
<dbReference type="Proteomes" id="UP000186609">
    <property type="component" value="Chromosome"/>
</dbReference>
<dbReference type="AlphaFoldDB" id="A0A1P8JZZ8"/>
<dbReference type="InterPro" id="IPR010656">
    <property type="entry name" value="DctM"/>
</dbReference>
<keyword evidence="7" id="KW-0813">Transport</keyword>
<evidence type="ECO:0000313" key="10">
    <source>
        <dbReference type="Proteomes" id="UP000186609"/>
    </source>
</evidence>
<dbReference type="NCBIfam" id="TIGR00786">
    <property type="entry name" value="dctM"/>
    <property type="match status" value="1"/>
</dbReference>
<dbReference type="OrthoDB" id="9777699at2"/>
<feature type="transmembrane region" description="Helical" evidence="7">
    <location>
        <begin position="273"/>
        <end position="294"/>
    </location>
</feature>
<feature type="transmembrane region" description="Helical" evidence="7">
    <location>
        <begin position="7"/>
        <end position="30"/>
    </location>
</feature>
<reference evidence="9 10" key="1">
    <citation type="submission" date="2017-01" db="EMBL/GenBank/DDBJ databases">
        <authorList>
            <person name="Mah S.A."/>
            <person name="Swanson W.J."/>
            <person name="Moy G.W."/>
            <person name="Vacquier V.D."/>
        </authorList>
    </citation>
    <scope>NUCLEOTIDE SEQUENCE [LARGE SCALE GENOMIC DNA]</scope>
    <source>
        <strain evidence="9 10">DCY110</strain>
    </source>
</reference>
<accession>A0A1P8JZZ8</accession>
<comment type="caution">
    <text evidence="7">Lacks conserved residue(s) required for the propagation of feature annotation.</text>
</comment>
<protein>
    <recommendedName>
        <fullName evidence="7">TRAP transporter large permease protein</fullName>
    </recommendedName>
</protein>
<dbReference type="PANTHER" id="PTHR33362:SF2">
    <property type="entry name" value="TRAP TRANSPORTER LARGE PERMEASE PROTEIN"/>
    <property type="match status" value="1"/>
</dbReference>
<feature type="transmembrane region" description="Helical" evidence="7">
    <location>
        <begin position="105"/>
        <end position="125"/>
    </location>
</feature>
<sequence length="428" mass="45152">MIITISVLLFFFLLVAGLDVGFSMIVAALFGMLLHSGTPIDLIMAPMTLVSGVDSPALVAVPLFVLAGEVMNHGGLTRRLIDWSTAMVGHFRGSLSQVAMTTNLVMAGISGSAVADATATGALLIPAMKKEGYQPGYAAAVIAAGAMLGPILPPSIPMIVYAVIANISVAKLFLAGIVPGFMLFGGYVAICAYMARRRNYLARPKVGWGEQVRSTRVAIWALMVPVLIIVGIRSGVITETEAAGVICVYALAVGVFIYRDLKLRDLGTVFYSAAKTAAVILFLLAAAGPFSWLMSEAHIATLISQSILGISKDPLVVLLVVNLLLLAVGMVFEPLPALVMFVPTLLPIQAALGIDPTHFATVVVINLMIGMLHPPVGLLILITAAIGRVRLWSVAVETLPFLAWSLLVLALVSVFPAFATWLPNLAIK</sequence>
<evidence type="ECO:0000256" key="5">
    <source>
        <dbReference type="ARBA" id="ARBA00022989"/>
    </source>
</evidence>
<keyword evidence="5 7" id="KW-1133">Transmembrane helix</keyword>